<protein>
    <submittedName>
        <fullName evidence="1">E3 ubiquitin-protein ligase RING1</fullName>
    </submittedName>
</protein>
<evidence type="ECO:0000313" key="1">
    <source>
        <dbReference type="EMBL" id="KAI8027004.1"/>
    </source>
</evidence>
<comment type="caution">
    <text evidence="1">The sequence shown here is derived from an EMBL/GenBank/DDBJ whole genome shotgun (WGS) entry which is preliminary data.</text>
</comment>
<keyword evidence="2" id="KW-1185">Reference proteome</keyword>
<sequence length="236" mass="25628">MSSTTTTDAAAAVERQTYWCHECDMSVSLISSSSSATATATTSSSLLCPHCHSDFLEEMDSPHLFDPNPNPNPNPSLSSFLDPPFPNLSPHQSPPPTTPIPTLTTAPDDNYLLDSPYLHRLIQHLTNSESDNPFPTTTTTAATRYHSPASKSAVESIPTIKITAAFLDLDPINLCAVCKDQFVIDVEAKQLPCKHMYHSDWILPGVAQHIRVPCAGFSLRGRAMSPRIGGDRGSLR</sequence>
<organism evidence="1 2">
    <name type="scientific">Camellia lanceoleosa</name>
    <dbReference type="NCBI Taxonomy" id="1840588"/>
    <lineage>
        <taxon>Eukaryota</taxon>
        <taxon>Viridiplantae</taxon>
        <taxon>Streptophyta</taxon>
        <taxon>Embryophyta</taxon>
        <taxon>Tracheophyta</taxon>
        <taxon>Spermatophyta</taxon>
        <taxon>Magnoliopsida</taxon>
        <taxon>eudicotyledons</taxon>
        <taxon>Gunneridae</taxon>
        <taxon>Pentapetalae</taxon>
        <taxon>asterids</taxon>
        <taxon>Ericales</taxon>
        <taxon>Theaceae</taxon>
        <taxon>Camellia</taxon>
    </lineage>
</organism>
<dbReference type="EMBL" id="CM045760">
    <property type="protein sequence ID" value="KAI8027004.1"/>
    <property type="molecule type" value="Genomic_DNA"/>
</dbReference>
<proteinExistence type="predicted"/>
<name>A0ACC0INZ7_9ERIC</name>
<accession>A0ACC0INZ7</accession>
<gene>
    <name evidence="1" type="ORF">LOK49_LG02G01223</name>
</gene>
<dbReference type="Proteomes" id="UP001060215">
    <property type="component" value="Chromosome 3"/>
</dbReference>
<evidence type="ECO:0000313" key="2">
    <source>
        <dbReference type="Proteomes" id="UP001060215"/>
    </source>
</evidence>
<reference evidence="1 2" key="1">
    <citation type="journal article" date="2022" name="Plant J.">
        <title>Chromosome-level genome of Camellia lanceoleosa provides a valuable resource for understanding genome evolution and self-incompatibility.</title>
        <authorList>
            <person name="Gong W."/>
            <person name="Xiao S."/>
            <person name="Wang L."/>
            <person name="Liao Z."/>
            <person name="Chang Y."/>
            <person name="Mo W."/>
            <person name="Hu G."/>
            <person name="Li W."/>
            <person name="Zhao G."/>
            <person name="Zhu H."/>
            <person name="Hu X."/>
            <person name="Ji K."/>
            <person name="Xiang X."/>
            <person name="Song Q."/>
            <person name="Yuan D."/>
            <person name="Jin S."/>
            <person name="Zhang L."/>
        </authorList>
    </citation>
    <scope>NUCLEOTIDE SEQUENCE [LARGE SCALE GENOMIC DNA]</scope>
    <source>
        <strain evidence="1">SQ_2022a</strain>
    </source>
</reference>